<protein>
    <recommendedName>
        <fullName evidence="1">PCI domain-containing protein</fullName>
    </recommendedName>
</protein>
<dbReference type="Gene3D" id="1.25.40.990">
    <property type="match status" value="1"/>
</dbReference>
<evidence type="ECO:0000259" key="1">
    <source>
        <dbReference type="PROSITE" id="PS50250"/>
    </source>
</evidence>
<dbReference type="PROSITE" id="PS50250">
    <property type="entry name" value="PCI"/>
    <property type="match status" value="1"/>
</dbReference>
<dbReference type="PANTHER" id="PTHR12436">
    <property type="entry name" value="80 KDA MCM3-ASSOCIATED PROTEIN"/>
    <property type="match status" value="1"/>
</dbReference>
<dbReference type="InterPro" id="IPR005062">
    <property type="entry name" value="SAC3/GANP/THP3_conserved"/>
</dbReference>
<proteinExistence type="predicted"/>
<dbReference type="InterPro" id="IPR000717">
    <property type="entry name" value="PCI_dom"/>
</dbReference>
<reference evidence="3" key="1">
    <citation type="submission" date="2003-08" db="EMBL/GenBank/DDBJ databases">
        <authorList>
            <person name="Birren B."/>
            <person name="Nusbaum C."/>
            <person name="Abebe A."/>
            <person name="Abouelleil A."/>
            <person name="Adekoya E."/>
            <person name="Ait-zahra M."/>
            <person name="Allen N."/>
            <person name="Allen T."/>
            <person name="An P."/>
            <person name="Anderson M."/>
            <person name="Anderson S."/>
            <person name="Arachchi H."/>
            <person name="Armbruster J."/>
            <person name="Bachantsang P."/>
            <person name="Baldwin J."/>
            <person name="Barry A."/>
            <person name="Bayul T."/>
            <person name="Blitshsteyn B."/>
            <person name="Bloom T."/>
            <person name="Blye J."/>
            <person name="Boguslavskiy L."/>
            <person name="Borowsky M."/>
            <person name="Boukhgalter B."/>
            <person name="Brunache A."/>
            <person name="Butler J."/>
            <person name="Calixte N."/>
            <person name="Calvo S."/>
            <person name="Camarata J."/>
            <person name="Campo K."/>
            <person name="Chang J."/>
            <person name="Cheshatsang Y."/>
            <person name="Citroen M."/>
            <person name="Collymore A."/>
            <person name="Considine T."/>
            <person name="Cook A."/>
            <person name="Cooke P."/>
            <person name="Corum B."/>
            <person name="Cuomo C."/>
            <person name="David R."/>
            <person name="Dawoe T."/>
            <person name="Degray S."/>
            <person name="Dodge S."/>
            <person name="Dooley K."/>
            <person name="Dorje P."/>
            <person name="Dorjee K."/>
            <person name="Dorris L."/>
            <person name="Duffey N."/>
            <person name="Dupes A."/>
            <person name="Elkins T."/>
            <person name="Engels R."/>
            <person name="Erickson J."/>
            <person name="Farina A."/>
            <person name="Faro S."/>
            <person name="Ferreira P."/>
            <person name="Fischer H."/>
            <person name="Fitzgerald M."/>
            <person name="Foley K."/>
            <person name="Gage D."/>
            <person name="Galagan J."/>
            <person name="Gearin G."/>
            <person name="Gnerre S."/>
            <person name="Gnirke A."/>
            <person name="Goyette A."/>
            <person name="Graham J."/>
            <person name="Grandbois E."/>
            <person name="Gyaltsen K."/>
            <person name="Hafez N."/>
            <person name="Hagopian D."/>
            <person name="Hagos B."/>
            <person name="Hall J."/>
            <person name="Hatcher B."/>
            <person name="Heller A."/>
            <person name="Higgins H."/>
            <person name="Honan T."/>
            <person name="Horn A."/>
            <person name="Houde N."/>
            <person name="Hughes L."/>
            <person name="Hulme W."/>
            <person name="Husby E."/>
            <person name="Iliev I."/>
            <person name="Jaffe D."/>
            <person name="Jones C."/>
            <person name="Kamal M."/>
            <person name="Kamat A."/>
            <person name="Kamvysselis M."/>
            <person name="Karlsson E."/>
            <person name="Kells C."/>
            <person name="Kieu A."/>
            <person name="Kisner P."/>
            <person name="Kodira C."/>
            <person name="Kulbokas E."/>
            <person name="Labutti K."/>
            <person name="Lama D."/>
            <person name="Landers T."/>
            <person name="Leger J."/>
            <person name="Levine S."/>
            <person name="Lewis D."/>
            <person name="Lewis T."/>
            <person name="Lindblad-toh K."/>
            <person name="Liu X."/>
            <person name="Lokyitsang T."/>
            <person name="Lokyitsang Y."/>
            <person name="Lucien O."/>
            <person name="Lui A."/>
            <person name="Ma L.J."/>
            <person name="Mabbitt R."/>
            <person name="Macdonald J."/>
            <person name="Maclean C."/>
            <person name="Major J."/>
            <person name="Manning J."/>
            <person name="Marabella R."/>
            <person name="Maru K."/>
            <person name="Matthews C."/>
            <person name="Mauceli E."/>
            <person name="Mccarthy M."/>
            <person name="Mcdonough S."/>
            <person name="Mcghee T."/>
            <person name="Meldrim J."/>
            <person name="Meneus L."/>
            <person name="Mesirov J."/>
            <person name="Mihalev A."/>
            <person name="Mihova T."/>
            <person name="Mikkelsen T."/>
            <person name="Mlenga V."/>
            <person name="Moru K."/>
            <person name="Mozes J."/>
            <person name="Mulrain L."/>
            <person name="Munson G."/>
            <person name="Naylor J."/>
            <person name="Newes C."/>
            <person name="Nguyen C."/>
            <person name="Nguyen N."/>
            <person name="Nguyen T."/>
            <person name="Nicol R."/>
            <person name="Nielsen C."/>
            <person name="Nizzari M."/>
            <person name="Norbu C."/>
            <person name="Norbu N."/>
            <person name="O'donnell P."/>
            <person name="Okoawo O."/>
            <person name="O'leary S."/>
            <person name="Omotosho B."/>
            <person name="O'neill K."/>
            <person name="Osman S."/>
            <person name="Parker S."/>
            <person name="Perrin D."/>
            <person name="Phunkhang P."/>
            <person name="Piqani B."/>
            <person name="Purcell S."/>
            <person name="Rachupka T."/>
            <person name="Ramasamy U."/>
            <person name="Rameau R."/>
            <person name="Ray V."/>
            <person name="Raymond C."/>
            <person name="Retta R."/>
            <person name="Richardson S."/>
            <person name="Rise C."/>
            <person name="Rodriguez J."/>
            <person name="Rogers J."/>
            <person name="Rogov P."/>
            <person name="Rutman M."/>
            <person name="Schupbach R."/>
            <person name="Seaman C."/>
            <person name="Settipalli S."/>
            <person name="Sharpe T."/>
            <person name="Sheridan J."/>
            <person name="Sherpa N."/>
            <person name="Shi J."/>
            <person name="Smirnov S."/>
            <person name="Smith C."/>
            <person name="Sougnez C."/>
            <person name="Spencer B."/>
            <person name="Stalker J."/>
            <person name="Stange-thomann N."/>
            <person name="Stavropoulos S."/>
            <person name="Stetson K."/>
            <person name="Stone C."/>
            <person name="Stone S."/>
            <person name="Stubbs M."/>
            <person name="Talamas J."/>
            <person name="Tchuinga P."/>
            <person name="Tenzing P."/>
            <person name="Tesfaye S."/>
            <person name="Theodore J."/>
            <person name="Thoulutsang Y."/>
            <person name="Topham K."/>
            <person name="Towey S."/>
            <person name="Tsamla T."/>
            <person name="Tsomo N."/>
            <person name="Vallee D."/>
            <person name="Vassiliev H."/>
            <person name="Venkataraman V."/>
            <person name="Vinson J."/>
            <person name="Vo A."/>
            <person name="Wade C."/>
            <person name="Wang S."/>
            <person name="Wangchuk T."/>
            <person name="Wangdi T."/>
            <person name="Whittaker C."/>
            <person name="Wilkinson J."/>
            <person name="Wu Y."/>
            <person name="Wyman D."/>
            <person name="Yadav S."/>
            <person name="Yang S."/>
            <person name="Yang X."/>
            <person name="Yeager S."/>
            <person name="Yee E."/>
            <person name="Young G."/>
            <person name="Zainoun J."/>
            <person name="Zembeck L."/>
            <person name="Zimmer A."/>
            <person name="Zody M."/>
            <person name="Lander E."/>
        </authorList>
    </citation>
    <scope>NUCLEOTIDE SEQUENCE [LARGE SCALE GENOMIC DNA]</scope>
</reference>
<dbReference type="AlphaFoldDB" id="H2YWJ3"/>
<reference evidence="2" key="3">
    <citation type="submission" date="2025-09" db="UniProtKB">
        <authorList>
            <consortium name="Ensembl"/>
        </authorList>
    </citation>
    <scope>IDENTIFICATION</scope>
</reference>
<feature type="domain" description="PCI" evidence="1">
    <location>
        <begin position="29"/>
        <end position="159"/>
    </location>
</feature>
<evidence type="ECO:0000313" key="2">
    <source>
        <dbReference type="Ensembl" id="ENSCSAVP00000009704.1"/>
    </source>
</evidence>
<dbReference type="Pfam" id="PF03399">
    <property type="entry name" value="SAC3_GANP"/>
    <property type="match status" value="1"/>
</dbReference>
<dbReference type="PANTHER" id="PTHR12436:SF4">
    <property type="entry name" value="LEUKOCYTE RECEPTOR CLUSTER MEMBER 8"/>
    <property type="match status" value="1"/>
</dbReference>
<dbReference type="HOGENOM" id="CLU_1401988_0_0_1"/>
<dbReference type="Proteomes" id="UP000007875">
    <property type="component" value="Unassembled WGS sequence"/>
</dbReference>
<dbReference type="Ensembl" id="ENSCSAVT00000009822.1">
    <property type="protein sequence ID" value="ENSCSAVP00000009704.1"/>
    <property type="gene ID" value="ENSCSAVG00000005694.1"/>
</dbReference>
<accession>H2YWJ3</accession>
<name>H2YWJ3_CIOSA</name>
<evidence type="ECO:0000313" key="3">
    <source>
        <dbReference type="Proteomes" id="UP000007875"/>
    </source>
</evidence>
<dbReference type="GeneTree" id="ENSGT00390000008006"/>
<sequence length="159" mass="18386">QDLTVQGIRNDFTVLVYETHARIALEKGDHEEFNQCQSQLRQLFKEGVSSPNRPEFLAYGILYYIYTKNTTDLTSVLSTITADLRKDVSISHALAVREAWSSQNHSRFFKLYRNAPKMAGYLMDKFAPRERKEAIQRIVKAYRPSVPVNHLMSVLAFEK</sequence>
<keyword evidence="3" id="KW-1185">Reference proteome</keyword>
<dbReference type="InterPro" id="IPR045107">
    <property type="entry name" value="SAC3/GANP/THP3"/>
</dbReference>
<reference evidence="2" key="2">
    <citation type="submission" date="2025-08" db="UniProtKB">
        <authorList>
            <consortium name="Ensembl"/>
        </authorList>
    </citation>
    <scope>IDENTIFICATION</scope>
</reference>
<organism evidence="2 3">
    <name type="scientific">Ciona savignyi</name>
    <name type="common">Pacific transparent sea squirt</name>
    <dbReference type="NCBI Taxonomy" id="51511"/>
    <lineage>
        <taxon>Eukaryota</taxon>
        <taxon>Metazoa</taxon>
        <taxon>Chordata</taxon>
        <taxon>Tunicata</taxon>
        <taxon>Ascidiacea</taxon>
        <taxon>Phlebobranchia</taxon>
        <taxon>Cionidae</taxon>
        <taxon>Ciona</taxon>
    </lineage>
</organism>
<dbReference type="GO" id="GO:0005634">
    <property type="term" value="C:nucleus"/>
    <property type="evidence" value="ECO:0007669"/>
    <property type="project" value="TreeGrafter"/>
</dbReference>